<dbReference type="AlphaFoldDB" id="A0A1N7SF36"/>
<reference evidence="1" key="1">
    <citation type="submission" date="2016-12" db="EMBL/GenBank/DDBJ databases">
        <authorList>
            <person name="Moulin L."/>
        </authorList>
    </citation>
    <scope>NUCLEOTIDE SEQUENCE [LARGE SCALE GENOMIC DNA]</scope>
    <source>
        <strain evidence="1">STM 7183</strain>
    </source>
</reference>
<dbReference type="GO" id="GO:0016706">
    <property type="term" value="F:2-oxoglutarate-dependent dioxygenase activity"/>
    <property type="evidence" value="ECO:0007669"/>
    <property type="project" value="UniProtKB-ARBA"/>
</dbReference>
<dbReference type="SUPFAM" id="SSF51197">
    <property type="entry name" value="Clavaminate synthase-like"/>
    <property type="match status" value="1"/>
</dbReference>
<gene>
    <name evidence="1" type="ORF">BN2476_490102</name>
</gene>
<accession>A0A1N7SF36</accession>
<dbReference type="OrthoDB" id="9796766at2"/>
<dbReference type="Proteomes" id="UP000195569">
    <property type="component" value="Unassembled WGS sequence"/>
</dbReference>
<dbReference type="Gene3D" id="2.60.120.620">
    <property type="entry name" value="q2cbj1_9rhob like domain"/>
    <property type="match status" value="1"/>
</dbReference>
<organism evidence="1 2">
    <name type="scientific">Paraburkholderia piptadeniae</name>
    <dbReference type="NCBI Taxonomy" id="1701573"/>
    <lineage>
        <taxon>Bacteria</taxon>
        <taxon>Pseudomonadati</taxon>
        <taxon>Pseudomonadota</taxon>
        <taxon>Betaproteobacteria</taxon>
        <taxon>Burkholderiales</taxon>
        <taxon>Burkholderiaceae</taxon>
        <taxon>Paraburkholderia</taxon>
    </lineage>
</organism>
<name>A0A1N7SF36_9BURK</name>
<keyword evidence="1" id="KW-0223">Dioxygenase</keyword>
<keyword evidence="1" id="KW-0560">Oxidoreductase</keyword>
<evidence type="ECO:0000313" key="1">
    <source>
        <dbReference type="EMBL" id="SIT46003.1"/>
    </source>
</evidence>
<evidence type="ECO:0000313" key="2">
    <source>
        <dbReference type="Proteomes" id="UP000195569"/>
    </source>
</evidence>
<proteinExistence type="predicted"/>
<keyword evidence="2" id="KW-1185">Reference proteome</keyword>
<dbReference type="Pfam" id="PF05721">
    <property type="entry name" value="PhyH"/>
    <property type="match status" value="1"/>
</dbReference>
<dbReference type="InterPro" id="IPR008775">
    <property type="entry name" value="Phytyl_CoA_dOase-like"/>
</dbReference>
<protein>
    <submittedName>
        <fullName evidence="1">Phytanoyl-CoA dioxygenase</fullName>
    </submittedName>
</protein>
<sequence length="274" mass="30471">MPQNKNQLSYGVTERLPAADLYDERVADLRINGYTVLDSGLDAGFVDGLKSRLDGVYQRQVEEMGGESVLKGIGDSDVVRCVLSYDADFLRVATSEPLLQLARRIFGTEFVLTQQNGIINRPDRDNNQGKWHRDLPYQHWISSKPIAINALLCVDDFTFENGATFVLPGTHHVEEFPTEGFIGRSEKQLAVPAGSYLVLDAMLYHRGGANRVATARRAVNHVIGLPFLAQQIDIPSALRSTGQTVPDDPAIRKYLGFQWTPAASAKDWRGRRES</sequence>
<dbReference type="EMBL" id="CYGY02000049">
    <property type="protein sequence ID" value="SIT46003.1"/>
    <property type="molecule type" value="Genomic_DNA"/>
</dbReference>
<comment type="caution">
    <text evidence="1">The sequence shown here is derived from an EMBL/GenBank/DDBJ whole genome shotgun (WGS) entry which is preliminary data.</text>
</comment>
<dbReference type="RefSeq" id="WP_087736890.1">
    <property type="nucleotide sequence ID" value="NZ_CYGY02000049.1"/>
</dbReference>